<evidence type="ECO:0000313" key="5">
    <source>
        <dbReference type="Proteomes" id="UP000321598"/>
    </source>
</evidence>
<reference evidence="2 5" key="2">
    <citation type="submission" date="2019-07" db="EMBL/GenBank/DDBJ databases">
        <title>Whole genome shotgun sequence of Staphylococcus arlettae NBRC 109765.</title>
        <authorList>
            <person name="Hosoyama A."/>
            <person name="Uohara A."/>
            <person name="Ohji S."/>
            <person name="Ichikawa N."/>
        </authorList>
    </citation>
    <scope>NUCLEOTIDE SEQUENCE [LARGE SCALE GENOMIC DNA]</scope>
    <source>
        <strain evidence="2 5">NBRC 109765</strain>
    </source>
</reference>
<evidence type="ECO:0008006" key="6">
    <source>
        <dbReference type="Google" id="ProtNLM"/>
    </source>
</evidence>
<dbReference type="AlphaFoldDB" id="A0A380CAY3"/>
<feature type="coiled-coil region" evidence="1">
    <location>
        <begin position="45"/>
        <end position="111"/>
    </location>
</feature>
<evidence type="ECO:0000256" key="1">
    <source>
        <dbReference type="SAM" id="Coils"/>
    </source>
</evidence>
<evidence type="ECO:0000313" key="4">
    <source>
        <dbReference type="Proteomes" id="UP000254956"/>
    </source>
</evidence>
<gene>
    <name evidence="3" type="ORF">NCTC12413_01090</name>
    <name evidence="2" type="ORF">SAR03_18350</name>
</gene>
<dbReference type="Proteomes" id="UP000254956">
    <property type="component" value="Unassembled WGS sequence"/>
</dbReference>
<organism evidence="3 4">
    <name type="scientific">Staphylococcus arlettae</name>
    <dbReference type="NCBI Taxonomy" id="29378"/>
    <lineage>
        <taxon>Bacteria</taxon>
        <taxon>Bacillati</taxon>
        <taxon>Bacillota</taxon>
        <taxon>Bacilli</taxon>
        <taxon>Bacillales</taxon>
        <taxon>Staphylococcaceae</taxon>
        <taxon>Staphylococcus</taxon>
    </lineage>
</organism>
<sequence length="178" mass="20538">MAKVTLKIDGKNKMFSKDKLNLGAMKAQAEFEKELQAGFGVVGEMQNLYRKHRSILNKIEKVEEKLGEAETDEEQEKYFQELDDLEQTEEYKDFLKKSEELDERAKEEESEDTFEMYDEFAALLVKVFDNQFTIDEVFDGLEVENSLADTYSKIFANNDTGKQTKKATTTKAKQPAKS</sequence>
<evidence type="ECO:0000313" key="3">
    <source>
        <dbReference type="EMBL" id="SUJ16815.1"/>
    </source>
</evidence>
<accession>A0A380CAY3</accession>
<dbReference type="Pfam" id="PF23857">
    <property type="entry name" value="Phage_TAC_19"/>
    <property type="match status" value="1"/>
</dbReference>
<dbReference type="OrthoDB" id="2915540at2"/>
<evidence type="ECO:0000313" key="2">
    <source>
        <dbReference type="EMBL" id="GEQ00798.1"/>
    </source>
</evidence>
<name>A0A380CAY3_9STAP</name>
<keyword evidence="1" id="KW-0175">Coiled coil</keyword>
<dbReference type="Proteomes" id="UP000321598">
    <property type="component" value="Unassembled WGS sequence"/>
</dbReference>
<dbReference type="RefSeq" id="WP_103387768.1">
    <property type="nucleotide sequence ID" value="NZ_BKAV01000021.1"/>
</dbReference>
<protein>
    <recommendedName>
        <fullName evidence="6">Phage protein</fullName>
    </recommendedName>
</protein>
<proteinExistence type="predicted"/>
<dbReference type="EMBL" id="UGZE01000001">
    <property type="protein sequence ID" value="SUJ16815.1"/>
    <property type="molecule type" value="Genomic_DNA"/>
</dbReference>
<keyword evidence="5" id="KW-1185">Reference proteome</keyword>
<reference evidence="3 4" key="1">
    <citation type="submission" date="2018-06" db="EMBL/GenBank/DDBJ databases">
        <authorList>
            <consortium name="Pathogen Informatics"/>
            <person name="Doyle S."/>
        </authorList>
    </citation>
    <scope>NUCLEOTIDE SEQUENCE [LARGE SCALE GENOMIC DNA]</scope>
    <source>
        <strain evidence="3 4">NCTC12413</strain>
    </source>
</reference>
<dbReference type="EMBL" id="BKAV01000021">
    <property type="protein sequence ID" value="GEQ00798.1"/>
    <property type="molecule type" value="Genomic_DNA"/>
</dbReference>
<dbReference type="NCBIfam" id="NF047360">
    <property type="entry name" value="tail_chap_PVL"/>
    <property type="match status" value="1"/>
</dbReference>
<dbReference type="InterPro" id="IPR057006">
    <property type="entry name" value="Phage_TAC_19"/>
</dbReference>